<dbReference type="EMBL" id="QGQD01000051">
    <property type="protein sequence ID" value="TLD00659.1"/>
    <property type="molecule type" value="Genomic_DNA"/>
</dbReference>
<evidence type="ECO:0000313" key="4">
    <source>
        <dbReference type="Proteomes" id="UP000306509"/>
    </source>
</evidence>
<dbReference type="SUPFAM" id="SSF54913">
    <property type="entry name" value="GlnB-like"/>
    <property type="match status" value="1"/>
</dbReference>
<evidence type="ECO:0000313" key="3">
    <source>
        <dbReference type="EMBL" id="TLD00659.1"/>
    </source>
</evidence>
<dbReference type="InterPro" id="IPR011322">
    <property type="entry name" value="N-reg_PII-like_a/b"/>
</dbReference>
<feature type="domain" description="DUF2007" evidence="2">
    <location>
        <begin position="17"/>
        <end position="82"/>
    </location>
</feature>
<dbReference type="AlphaFoldDB" id="A0A4U8Q810"/>
<evidence type="ECO:0000256" key="1">
    <source>
        <dbReference type="SAM" id="MobiDB-lite"/>
    </source>
</evidence>
<protein>
    <recommendedName>
        <fullName evidence="2">DUF2007 domain-containing protein</fullName>
    </recommendedName>
</protein>
<comment type="caution">
    <text evidence="3">The sequence shown here is derived from an EMBL/GenBank/DDBJ whole genome shotgun (WGS) entry which is preliminary data.</text>
</comment>
<feature type="region of interest" description="Disordered" evidence="1">
    <location>
        <begin position="85"/>
        <end position="106"/>
    </location>
</feature>
<dbReference type="OrthoDB" id="2062463at2"/>
<gene>
    <name evidence="3" type="ORF">DSM106044_02491</name>
</gene>
<accession>A0A4U8Q810</accession>
<reference evidence="3 4" key="1">
    <citation type="journal article" date="2019" name="Anaerobe">
        <title>Detection of Robinsoniella peoriensis in multiple bone samples of a trauma patient.</title>
        <authorList>
            <person name="Schrottner P."/>
            <person name="Hartwich K."/>
            <person name="Bunk B."/>
            <person name="Schober I."/>
            <person name="Helbig S."/>
            <person name="Rudolph W.W."/>
            <person name="Gunzer F."/>
        </authorList>
    </citation>
    <scope>NUCLEOTIDE SEQUENCE [LARGE SCALE GENOMIC DNA]</scope>
    <source>
        <strain evidence="3 4">DSM 106044</strain>
    </source>
</reference>
<dbReference type="RefSeq" id="WP_063837261.1">
    <property type="nucleotide sequence ID" value="NZ_CABMJZ010000022.1"/>
</dbReference>
<evidence type="ECO:0000259" key="2">
    <source>
        <dbReference type="Pfam" id="PF09413"/>
    </source>
</evidence>
<organism evidence="3 4">
    <name type="scientific">Robinsoniella peoriensis</name>
    <dbReference type="NCBI Taxonomy" id="180332"/>
    <lineage>
        <taxon>Bacteria</taxon>
        <taxon>Bacillati</taxon>
        <taxon>Bacillota</taxon>
        <taxon>Clostridia</taxon>
        <taxon>Lachnospirales</taxon>
        <taxon>Lachnospiraceae</taxon>
        <taxon>Robinsoniella</taxon>
    </lineage>
</organism>
<name>A0A4U8Q810_9FIRM</name>
<keyword evidence="4" id="KW-1185">Reference proteome</keyword>
<sequence length="106" mass="11917">MFGKKDTDNKQDSDLILLRTASNNYELGLIEGLLEDNHIPYLVQDRGVGGYLRIYAGSSIYGTDIMVGKTYFDQAKAIMDEVDWDENSQMTDEELGKAAEEATEEQ</sequence>
<dbReference type="Pfam" id="PF09413">
    <property type="entry name" value="DUF2007"/>
    <property type="match status" value="1"/>
</dbReference>
<dbReference type="InterPro" id="IPR018551">
    <property type="entry name" value="DUF2007"/>
</dbReference>
<dbReference type="Proteomes" id="UP000306509">
    <property type="component" value="Unassembled WGS sequence"/>
</dbReference>
<proteinExistence type="predicted"/>